<protein>
    <submittedName>
        <fullName evidence="6">TetR family transcriptional regulator</fullName>
    </submittedName>
</protein>
<evidence type="ECO:0000313" key="6">
    <source>
        <dbReference type="EMBL" id="GAA0606704.1"/>
    </source>
</evidence>
<evidence type="ECO:0000256" key="4">
    <source>
        <dbReference type="PROSITE-ProRule" id="PRU00335"/>
    </source>
</evidence>
<keyword evidence="2 4" id="KW-0238">DNA-binding</keyword>
<dbReference type="RefSeq" id="WP_344601412.1">
    <property type="nucleotide sequence ID" value="NZ_BAAAHE010000006.1"/>
</dbReference>
<evidence type="ECO:0000313" key="7">
    <source>
        <dbReference type="Proteomes" id="UP001500957"/>
    </source>
</evidence>
<keyword evidence="7" id="KW-1185">Reference proteome</keyword>
<evidence type="ECO:0000259" key="5">
    <source>
        <dbReference type="PROSITE" id="PS50977"/>
    </source>
</evidence>
<dbReference type="InterPro" id="IPR050109">
    <property type="entry name" value="HTH-type_TetR-like_transc_reg"/>
</dbReference>
<proteinExistence type="predicted"/>
<dbReference type="InterPro" id="IPR009057">
    <property type="entry name" value="Homeodomain-like_sf"/>
</dbReference>
<keyword evidence="1" id="KW-0805">Transcription regulation</keyword>
<dbReference type="Proteomes" id="UP001500957">
    <property type="component" value="Unassembled WGS sequence"/>
</dbReference>
<name>A0ABN1G982_9ACTN</name>
<dbReference type="PROSITE" id="PS01081">
    <property type="entry name" value="HTH_TETR_1"/>
    <property type="match status" value="1"/>
</dbReference>
<dbReference type="Gene3D" id="1.10.357.10">
    <property type="entry name" value="Tetracycline Repressor, domain 2"/>
    <property type="match status" value="1"/>
</dbReference>
<keyword evidence="3" id="KW-0804">Transcription</keyword>
<gene>
    <name evidence="6" type="ORF">GCM10009547_05840</name>
</gene>
<evidence type="ECO:0000256" key="2">
    <source>
        <dbReference type="ARBA" id="ARBA00023125"/>
    </source>
</evidence>
<accession>A0ABN1G982</accession>
<comment type="caution">
    <text evidence="6">The sequence shown here is derived from an EMBL/GenBank/DDBJ whole genome shotgun (WGS) entry which is preliminary data.</text>
</comment>
<feature type="DNA-binding region" description="H-T-H motif" evidence="4">
    <location>
        <begin position="29"/>
        <end position="48"/>
    </location>
</feature>
<dbReference type="InterPro" id="IPR001647">
    <property type="entry name" value="HTH_TetR"/>
</dbReference>
<dbReference type="EMBL" id="BAAAHE010000006">
    <property type="protein sequence ID" value="GAA0606704.1"/>
    <property type="molecule type" value="Genomic_DNA"/>
</dbReference>
<sequence>MGRWEPDAKGRLCAAALELYSEHGFEATTVAQIAERVGVTERTFFRYFADKREVLFSGAEALEEVMVAALAATPASTPALDQVAAALRAASDYFPPRELSRSRHEVITANADLRERELIKLARLSGALTDALRRRGVKEPAAGLAAETGMAVFKVAFARWVTSRGRRTFADFVDEALAQLHDLAGTTGAGAASGAH</sequence>
<feature type="domain" description="HTH tetR-type" evidence="5">
    <location>
        <begin position="6"/>
        <end position="66"/>
    </location>
</feature>
<evidence type="ECO:0000256" key="1">
    <source>
        <dbReference type="ARBA" id="ARBA00023015"/>
    </source>
</evidence>
<dbReference type="PANTHER" id="PTHR30055">
    <property type="entry name" value="HTH-TYPE TRANSCRIPTIONAL REGULATOR RUTR"/>
    <property type="match status" value="1"/>
</dbReference>
<dbReference type="Pfam" id="PF00440">
    <property type="entry name" value="TetR_N"/>
    <property type="match status" value="1"/>
</dbReference>
<reference evidence="6 7" key="1">
    <citation type="journal article" date="2019" name="Int. J. Syst. Evol. Microbiol.">
        <title>The Global Catalogue of Microorganisms (GCM) 10K type strain sequencing project: providing services to taxonomists for standard genome sequencing and annotation.</title>
        <authorList>
            <consortium name="The Broad Institute Genomics Platform"/>
            <consortium name="The Broad Institute Genome Sequencing Center for Infectious Disease"/>
            <person name="Wu L."/>
            <person name="Ma J."/>
        </authorList>
    </citation>
    <scope>NUCLEOTIDE SEQUENCE [LARGE SCALE GENOMIC DNA]</scope>
    <source>
        <strain evidence="6 7">JCM 10671</strain>
    </source>
</reference>
<dbReference type="PANTHER" id="PTHR30055:SF238">
    <property type="entry name" value="MYCOFACTOCIN BIOSYNTHESIS TRANSCRIPTIONAL REGULATOR MFTR-RELATED"/>
    <property type="match status" value="1"/>
</dbReference>
<dbReference type="InterPro" id="IPR023772">
    <property type="entry name" value="DNA-bd_HTH_TetR-type_CS"/>
</dbReference>
<organism evidence="6 7">
    <name type="scientific">Sporichthya brevicatena</name>
    <dbReference type="NCBI Taxonomy" id="171442"/>
    <lineage>
        <taxon>Bacteria</taxon>
        <taxon>Bacillati</taxon>
        <taxon>Actinomycetota</taxon>
        <taxon>Actinomycetes</taxon>
        <taxon>Sporichthyales</taxon>
        <taxon>Sporichthyaceae</taxon>
        <taxon>Sporichthya</taxon>
    </lineage>
</organism>
<dbReference type="SUPFAM" id="SSF46689">
    <property type="entry name" value="Homeodomain-like"/>
    <property type="match status" value="1"/>
</dbReference>
<dbReference type="PRINTS" id="PR00455">
    <property type="entry name" value="HTHTETR"/>
</dbReference>
<evidence type="ECO:0000256" key="3">
    <source>
        <dbReference type="ARBA" id="ARBA00023163"/>
    </source>
</evidence>
<dbReference type="PROSITE" id="PS50977">
    <property type="entry name" value="HTH_TETR_2"/>
    <property type="match status" value="1"/>
</dbReference>